<dbReference type="RefSeq" id="WP_160778260.1">
    <property type="nucleotide sequence ID" value="NZ_BAAAZF010000001.1"/>
</dbReference>
<dbReference type="InterPro" id="IPR021955">
    <property type="entry name" value="DUF3572"/>
</dbReference>
<evidence type="ECO:0000313" key="3">
    <source>
        <dbReference type="Proteomes" id="UP000446786"/>
    </source>
</evidence>
<dbReference type="AlphaFoldDB" id="A0A845APB7"/>
<protein>
    <submittedName>
        <fullName evidence="1">DUF3572 family protein</fullName>
    </submittedName>
</protein>
<keyword evidence="3" id="KW-1185">Reference proteome</keyword>
<evidence type="ECO:0000313" key="2">
    <source>
        <dbReference type="EMBL" id="MXP33505.1"/>
    </source>
</evidence>
<dbReference type="EMBL" id="WTYE01000001">
    <property type="protein sequence ID" value="MXP33505.1"/>
    <property type="molecule type" value="Genomic_DNA"/>
</dbReference>
<organism evidence="1 3">
    <name type="scientific">Parerythrobacter jejuensis</name>
    <dbReference type="NCBI Taxonomy" id="795812"/>
    <lineage>
        <taxon>Bacteria</taxon>
        <taxon>Pseudomonadati</taxon>
        <taxon>Pseudomonadota</taxon>
        <taxon>Alphaproteobacteria</taxon>
        <taxon>Sphingomonadales</taxon>
        <taxon>Erythrobacteraceae</taxon>
        <taxon>Parerythrobacter</taxon>
    </lineage>
</organism>
<evidence type="ECO:0000313" key="1">
    <source>
        <dbReference type="EMBL" id="MXP30745.1"/>
    </source>
</evidence>
<name>A0A845APB7_9SPHN</name>
<dbReference type="OrthoDB" id="7356934at2"/>
<dbReference type="Pfam" id="PF12096">
    <property type="entry name" value="DUF3572"/>
    <property type="match status" value="1"/>
</dbReference>
<gene>
    <name evidence="1" type="ORF">GRI94_02790</name>
    <name evidence="2" type="ORF">GRI94_16880</name>
</gene>
<accession>A0A845APB7</accession>
<dbReference type="Proteomes" id="UP000446786">
    <property type="component" value="Unassembled WGS sequence"/>
</dbReference>
<reference evidence="1 3" key="1">
    <citation type="submission" date="2019-12" db="EMBL/GenBank/DDBJ databases">
        <title>Genomic-based taxomic classification of the family Erythrobacteraceae.</title>
        <authorList>
            <person name="Xu L."/>
        </authorList>
    </citation>
    <scope>NUCLEOTIDE SEQUENCE [LARGE SCALE GENOMIC DNA]</scope>
    <source>
        <strain evidence="1 3">JCM 16677</strain>
    </source>
</reference>
<proteinExistence type="predicted"/>
<dbReference type="EMBL" id="WTYE01000001">
    <property type="protein sequence ID" value="MXP30745.1"/>
    <property type="molecule type" value="Genomic_DNA"/>
</dbReference>
<comment type="caution">
    <text evidence="1">The sequence shown here is derived from an EMBL/GenBank/DDBJ whole genome shotgun (WGS) entry which is preliminary data.</text>
</comment>
<sequence>MPIIRSPQSPEHQSSDPDALALGALGWVLTDDSRAERLLSLTGLTPDILRERLTDRTVLAAVLDFLANHEPDLLLAADALEVEPQALLSAREHLTR</sequence>